<sequence length="170" mass="18889">MPQVLYLGVEGVLFMRPGSTKLQSWRHQTPRATPLPLLPAISRLLADVPNVSVVINSRLVADFGYRGILNLLPEEIARATIGATMPGNRVHRRDAILSRADYLRADIRRRRPSHLVIVDASPYAIPYEYIAQSVHVKKTGTDEANEIAGLIKLLLEEGIDTTEDNFGLLI</sequence>
<organism evidence="1 2">
    <name type="scientific">Burkholderia anthina</name>
    <dbReference type="NCBI Taxonomy" id="179879"/>
    <lineage>
        <taxon>Bacteria</taxon>
        <taxon>Pseudomonadati</taxon>
        <taxon>Pseudomonadota</taxon>
        <taxon>Betaproteobacteria</taxon>
        <taxon>Burkholderiales</taxon>
        <taxon>Burkholderiaceae</taxon>
        <taxon>Burkholderia</taxon>
        <taxon>Burkholderia cepacia complex</taxon>
    </lineage>
</organism>
<reference evidence="1 2" key="1">
    <citation type="submission" date="2019-09" db="EMBL/GenBank/DDBJ databases">
        <authorList>
            <person name="Depoorter E."/>
        </authorList>
    </citation>
    <scope>NUCLEOTIDE SEQUENCE [LARGE SCALE GENOMIC DNA]</scope>
    <source>
        <strain evidence="1">LMG 20980</strain>
    </source>
</reference>
<dbReference type="AlphaFoldDB" id="A0A6P2GAG8"/>
<evidence type="ECO:0000313" key="1">
    <source>
        <dbReference type="EMBL" id="VVU50732.1"/>
    </source>
</evidence>
<gene>
    <name evidence="1" type="ORF">BAN20980_03451</name>
</gene>
<dbReference type="EMBL" id="CABVLY010000012">
    <property type="protein sequence ID" value="VVU50732.1"/>
    <property type="molecule type" value="Genomic_DNA"/>
</dbReference>
<name>A0A6P2GAG8_9BURK</name>
<dbReference type="Pfam" id="PF18143">
    <property type="entry name" value="HAD_SAK_2"/>
    <property type="match status" value="1"/>
</dbReference>
<accession>A0A6P2GAG8</accession>
<evidence type="ECO:0000313" key="2">
    <source>
        <dbReference type="Proteomes" id="UP000494201"/>
    </source>
</evidence>
<dbReference type="RefSeq" id="WP_239008062.1">
    <property type="nucleotide sequence ID" value="NZ_CABVLY010000012.1"/>
</dbReference>
<dbReference type="Proteomes" id="UP000494201">
    <property type="component" value="Unassembled WGS sequence"/>
</dbReference>
<dbReference type="GeneID" id="56501497"/>
<protein>
    <submittedName>
        <fullName evidence="1">Uncharacterized protein</fullName>
    </submittedName>
</protein>
<proteinExistence type="predicted"/>